<evidence type="ECO:0000313" key="1">
    <source>
        <dbReference type="EMBL" id="ART30668.1"/>
    </source>
</evidence>
<dbReference type="EMBL" id="KY774314">
    <property type="protein sequence ID" value="ART30668.1"/>
    <property type="molecule type" value="Genomic_DNA"/>
</dbReference>
<gene>
    <name evidence="1" type="ORF">AEK19_MT0398</name>
</gene>
<geneLocation type="mitochondrion" evidence="1"/>
<keyword evidence="1" id="KW-0496">Mitochondrion</keyword>
<reference evidence="1" key="1">
    <citation type="submission" date="2017-03" db="EMBL/GenBank/DDBJ databases">
        <title>The mitochondrial genome of the carnivorous plant Utricularia reniformis (Lentibulariaceae): structure, comparative analysis and evolutionary landmarks.</title>
        <authorList>
            <person name="Silva S.R."/>
            <person name="Alvarenga D.O."/>
            <person name="Michael T.P."/>
            <person name="Miranda V.F.O."/>
            <person name="Varani A.M."/>
        </authorList>
    </citation>
    <scope>NUCLEOTIDE SEQUENCE</scope>
</reference>
<proteinExistence type="predicted"/>
<sequence length="30" mass="3815">MRYYRESATHTRHRAKMKKNDPCYYLIPWV</sequence>
<accession>A0A1Y0AZW3</accession>
<name>A0A1Y0AZW3_9LAMI</name>
<protein>
    <submittedName>
        <fullName evidence="1">Uncharacterized protein</fullName>
    </submittedName>
</protein>
<dbReference type="AlphaFoldDB" id="A0A1Y0AZW3"/>
<organism evidence="1">
    <name type="scientific">Utricularia reniformis</name>
    <dbReference type="NCBI Taxonomy" id="192314"/>
    <lineage>
        <taxon>Eukaryota</taxon>
        <taxon>Viridiplantae</taxon>
        <taxon>Streptophyta</taxon>
        <taxon>Embryophyta</taxon>
        <taxon>Tracheophyta</taxon>
        <taxon>Spermatophyta</taxon>
        <taxon>Magnoliopsida</taxon>
        <taxon>eudicotyledons</taxon>
        <taxon>Gunneridae</taxon>
        <taxon>Pentapetalae</taxon>
        <taxon>asterids</taxon>
        <taxon>lamiids</taxon>
        <taxon>Lamiales</taxon>
        <taxon>Lentibulariaceae</taxon>
        <taxon>Utricularia</taxon>
    </lineage>
</organism>